<comment type="caution">
    <text evidence="1">The sequence shown here is derived from an EMBL/GenBank/DDBJ whole genome shotgun (WGS) entry which is preliminary data.</text>
</comment>
<dbReference type="EMBL" id="ATBP01003556">
    <property type="protein sequence ID" value="ETR64849.1"/>
    <property type="molecule type" value="Genomic_DNA"/>
</dbReference>
<accession>A0A1V1NQJ8</accession>
<sequence length="74" mass="8190">MSPELGNLFFRAFLTDNRRLLSHLCLVGCGVKPGQTLGWSGKSVNCFSTNMKDAQILLLARMQNACQRIIFIGS</sequence>
<protein>
    <submittedName>
        <fullName evidence="1">Uncharacterized protein</fullName>
    </submittedName>
</protein>
<reference evidence="2" key="1">
    <citation type="submission" date="2012-11" db="EMBL/GenBank/DDBJ databases">
        <authorList>
            <person name="Lucero-Rivera Y.E."/>
            <person name="Tovar-Ramirez D."/>
        </authorList>
    </citation>
    <scope>NUCLEOTIDE SEQUENCE [LARGE SCALE GENOMIC DNA]</scope>
    <source>
        <strain evidence="2">Araruama</strain>
    </source>
</reference>
<evidence type="ECO:0000313" key="1">
    <source>
        <dbReference type="EMBL" id="ETR64849.1"/>
    </source>
</evidence>
<dbReference type="AlphaFoldDB" id="A0A1V1NQJ8"/>
<evidence type="ECO:0000313" key="2">
    <source>
        <dbReference type="Proteomes" id="UP000189670"/>
    </source>
</evidence>
<organism evidence="1 2">
    <name type="scientific">Candidatus Magnetoglobus multicellularis str. Araruama</name>
    <dbReference type="NCBI Taxonomy" id="890399"/>
    <lineage>
        <taxon>Bacteria</taxon>
        <taxon>Pseudomonadati</taxon>
        <taxon>Thermodesulfobacteriota</taxon>
        <taxon>Desulfobacteria</taxon>
        <taxon>Desulfobacterales</taxon>
        <taxon>Desulfobacteraceae</taxon>
        <taxon>Candidatus Magnetoglobus</taxon>
    </lineage>
</organism>
<gene>
    <name evidence="1" type="ORF">OMM_15252</name>
</gene>
<name>A0A1V1NQJ8_9BACT</name>
<proteinExistence type="predicted"/>
<dbReference type="Proteomes" id="UP000189670">
    <property type="component" value="Unassembled WGS sequence"/>
</dbReference>